<evidence type="ECO:0000259" key="11">
    <source>
        <dbReference type="PROSITE" id="PS50893"/>
    </source>
</evidence>
<dbReference type="SUPFAM" id="SSF52540">
    <property type="entry name" value="P-loop containing nucleoside triphosphate hydrolases"/>
    <property type="match status" value="1"/>
</dbReference>
<keyword evidence="3" id="KW-0813">Transport</keyword>
<evidence type="ECO:0000256" key="4">
    <source>
        <dbReference type="ARBA" id="ARBA00022692"/>
    </source>
</evidence>
<evidence type="ECO:0000256" key="1">
    <source>
        <dbReference type="ARBA" id="ARBA00004141"/>
    </source>
</evidence>
<evidence type="ECO:0000256" key="10">
    <source>
        <dbReference type="SAM" id="Phobius"/>
    </source>
</evidence>
<dbReference type="Gene3D" id="3.40.50.300">
    <property type="entry name" value="P-loop containing nucleotide triphosphate hydrolases"/>
    <property type="match status" value="1"/>
</dbReference>
<gene>
    <name evidence="12" type="ORF">HS088_TW10G00709</name>
</gene>
<dbReference type="Pfam" id="PF19055">
    <property type="entry name" value="ABC2_membrane_7"/>
    <property type="match status" value="1"/>
</dbReference>
<dbReference type="InParanoid" id="A0A7J7D5R3"/>
<evidence type="ECO:0000313" key="13">
    <source>
        <dbReference type="Proteomes" id="UP000593562"/>
    </source>
</evidence>
<dbReference type="InterPro" id="IPR003593">
    <property type="entry name" value="AAA+_ATPase"/>
</dbReference>
<accession>A0A7J7D5R3</accession>
<dbReference type="AlphaFoldDB" id="A0A7J7D5R3"/>
<dbReference type="CDD" id="cd03233">
    <property type="entry name" value="ABCG_PDR_domain1"/>
    <property type="match status" value="1"/>
</dbReference>
<evidence type="ECO:0000313" key="12">
    <source>
        <dbReference type="EMBL" id="KAF5741705.1"/>
    </source>
</evidence>
<evidence type="ECO:0000256" key="7">
    <source>
        <dbReference type="ARBA" id="ARBA00022840"/>
    </source>
</evidence>
<name>A0A7J7D5R3_TRIWF</name>
<dbReference type="Pfam" id="PF00005">
    <property type="entry name" value="ABC_tran"/>
    <property type="match status" value="1"/>
</dbReference>
<dbReference type="Pfam" id="PF01061">
    <property type="entry name" value="ABC2_membrane"/>
    <property type="match status" value="1"/>
</dbReference>
<proteinExistence type="inferred from homology"/>
<comment type="similarity">
    <text evidence="2">Belongs to the ABC transporter superfamily. ABCG family. PDR (TC 3.A.1.205) subfamily.</text>
</comment>
<dbReference type="SMART" id="SM00382">
    <property type="entry name" value="AAA"/>
    <property type="match status" value="1"/>
</dbReference>
<dbReference type="FunFam" id="3.40.50.300:FF:000179">
    <property type="entry name" value="ABC transporter G family member 34"/>
    <property type="match status" value="1"/>
</dbReference>
<evidence type="ECO:0000256" key="3">
    <source>
        <dbReference type="ARBA" id="ARBA00022448"/>
    </source>
</evidence>
<evidence type="ECO:0000256" key="6">
    <source>
        <dbReference type="ARBA" id="ARBA00022741"/>
    </source>
</evidence>
<feature type="transmembrane region" description="Helical" evidence="10">
    <location>
        <begin position="425"/>
        <end position="446"/>
    </location>
</feature>
<organism evidence="12 13">
    <name type="scientific">Tripterygium wilfordii</name>
    <name type="common">Thunder God vine</name>
    <dbReference type="NCBI Taxonomy" id="458696"/>
    <lineage>
        <taxon>Eukaryota</taxon>
        <taxon>Viridiplantae</taxon>
        <taxon>Streptophyta</taxon>
        <taxon>Embryophyta</taxon>
        <taxon>Tracheophyta</taxon>
        <taxon>Spermatophyta</taxon>
        <taxon>Magnoliopsida</taxon>
        <taxon>eudicotyledons</taxon>
        <taxon>Gunneridae</taxon>
        <taxon>Pentapetalae</taxon>
        <taxon>rosids</taxon>
        <taxon>fabids</taxon>
        <taxon>Celastrales</taxon>
        <taxon>Celastraceae</taxon>
        <taxon>Tripterygium</taxon>
    </lineage>
</organism>
<keyword evidence="9 10" id="KW-0472">Membrane</keyword>
<dbReference type="InterPro" id="IPR043926">
    <property type="entry name" value="ABCG_dom"/>
</dbReference>
<dbReference type="GO" id="GO:0005886">
    <property type="term" value="C:plasma membrane"/>
    <property type="evidence" value="ECO:0007669"/>
    <property type="project" value="UniProtKB-ARBA"/>
</dbReference>
<dbReference type="GO" id="GO:0140359">
    <property type="term" value="F:ABC-type transporter activity"/>
    <property type="evidence" value="ECO:0007669"/>
    <property type="project" value="InterPro"/>
</dbReference>
<keyword evidence="6" id="KW-0547">Nucleotide-binding</keyword>
<dbReference type="PROSITE" id="PS50893">
    <property type="entry name" value="ABC_TRANSPORTER_2"/>
    <property type="match status" value="1"/>
</dbReference>
<dbReference type="GO" id="GO:0016887">
    <property type="term" value="F:ATP hydrolysis activity"/>
    <property type="evidence" value="ECO:0007669"/>
    <property type="project" value="InterPro"/>
</dbReference>
<evidence type="ECO:0000256" key="8">
    <source>
        <dbReference type="ARBA" id="ARBA00022989"/>
    </source>
</evidence>
<keyword evidence="13" id="KW-1185">Reference proteome</keyword>
<dbReference type="Proteomes" id="UP000593562">
    <property type="component" value="Unassembled WGS sequence"/>
</dbReference>
<keyword evidence="4 10" id="KW-0812">Transmembrane</keyword>
<reference evidence="12 13" key="1">
    <citation type="journal article" date="2020" name="Nat. Commun.">
        <title>Genome of Tripterygium wilfordii and identification of cytochrome P450 involved in triptolide biosynthesis.</title>
        <authorList>
            <person name="Tu L."/>
            <person name="Su P."/>
            <person name="Zhang Z."/>
            <person name="Gao L."/>
            <person name="Wang J."/>
            <person name="Hu T."/>
            <person name="Zhou J."/>
            <person name="Zhang Y."/>
            <person name="Zhao Y."/>
            <person name="Liu Y."/>
            <person name="Song Y."/>
            <person name="Tong Y."/>
            <person name="Lu Y."/>
            <person name="Yang J."/>
            <person name="Xu C."/>
            <person name="Jia M."/>
            <person name="Peters R.J."/>
            <person name="Huang L."/>
            <person name="Gao W."/>
        </authorList>
    </citation>
    <scope>NUCLEOTIDE SEQUENCE [LARGE SCALE GENOMIC DNA]</scope>
    <source>
        <strain evidence="13">cv. XIE 37</strain>
        <tissue evidence="12">Leaf</tissue>
    </source>
</reference>
<evidence type="ECO:0000256" key="5">
    <source>
        <dbReference type="ARBA" id="ARBA00022737"/>
    </source>
</evidence>
<feature type="transmembrane region" description="Helical" evidence="10">
    <location>
        <begin position="458"/>
        <end position="477"/>
    </location>
</feature>
<evidence type="ECO:0000256" key="2">
    <source>
        <dbReference type="ARBA" id="ARBA00006012"/>
    </source>
</evidence>
<keyword evidence="7" id="KW-0067">ATP-binding</keyword>
<protein>
    <recommendedName>
        <fullName evidence="11">ABC transporter domain-containing protein</fullName>
    </recommendedName>
</protein>
<evidence type="ECO:0000256" key="9">
    <source>
        <dbReference type="ARBA" id="ARBA00023136"/>
    </source>
</evidence>
<keyword evidence="5" id="KW-0677">Repeat</keyword>
<dbReference type="InterPro" id="IPR034001">
    <property type="entry name" value="ABCG_PDR_1"/>
</dbReference>
<comment type="subcellular location">
    <subcellularLocation>
        <location evidence="1">Membrane</location>
        <topology evidence="1">Multi-pass membrane protein</topology>
    </subcellularLocation>
</comment>
<dbReference type="GO" id="GO:0005524">
    <property type="term" value="F:ATP binding"/>
    <property type="evidence" value="ECO:0007669"/>
    <property type="project" value="UniProtKB-KW"/>
</dbReference>
<dbReference type="InterPro" id="IPR013525">
    <property type="entry name" value="ABC2_TM"/>
</dbReference>
<dbReference type="InterPro" id="IPR027417">
    <property type="entry name" value="P-loop_NTPase"/>
</dbReference>
<feature type="domain" description="ABC transporter" evidence="11">
    <location>
        <begin position="56"/>
        <end position="329"/>
    </location>
</feature>
<comment type="caution">
    <text evidence="12">The sequence shown here is derived from an EMBL/GenBank/DDBJ whole genome shotgun (WGS) entry which is preliminary data.</text>
</comment>
<dbReference type="InterPro" id="IPR003439">
    <property type="entry name" value="ABC_transporter-like_ATP-bd"/>
</dbReference>
<sequence length="539" mass="60655">MPLTQSHCACTDLVGIELPTIEIRFENLNIEAEASVGSRALPTLFNFSFNIAEGILNSLHIISSRKTHLNILKDVSGIIKPSRMTLILGPPSSGKTTLLRALAGRLDPSLKVSGSVTYNGHGMDEFVPQRTAAYVSQHDLHMGELTVRETLAFSARCQGVGTQYDLLSELSRREKSMNIRPDHDIDTFMKAVATEGQETSLITDYIIKILGLEPCADTMVGNEIMRGISGGQRKRLTTGEMLVGPAKVLLMDDISTGLDSSTAFQIVDSLKQFVHILNETIFISLLQPTPETYDLFDDVILLSDGQIVYQGPRELVLEFFESMGFKCPERKSVADFLQEVTSSKDQKQYWASKDEPHRFVTVKEFSEGFWSFHVGRRLRDELATPFDKTKSHSAALTTKNYGASKKELMKACFSREVLLMKRNSFVYIFKLFQMTINVLITTTVFLRSNMHRDSVTDGGIYVGALYFSVIMFLFFGMGELPMTVSRLPIFYKQRDLLFYPSWAYSLPTWFLKIPITLVEVGVWVFISYYAIGFDPNVGR</sequence>
<dbReference type="EMBL" id="JAAARO010000010">
    <property type="protein sequence ID" value="KAF5741705.1"/>
    <property type="molecule type" value="Genomic_DNA"/>
</dbReference>
<feature type="transmembrane region" description="Helical" evidence="10">
    <location>
        <begin position="509"/>
        <end position="531"/>
    </location>
</feature>
<keyword evidence="8 10" id="KW-1133">Transmembrane helix</keyword>
<dbReference type="PANTHER" id="PTHR19241">
    <property type="entry name" value="ATP-BINDING CASSETTE TRANSPORTER"/>
    <property type="match status" value="1"/>
</dbReference>